<dbReference type="Gene3D" id="1.10.10.10">
    <property type="entry name" value="Winged helix-like DNA-binding domain superfamily/Winged helix DNA-binding domain"/>
    <property type="match status" value="2"/>
</dbReference>
<dbReference type="InterPro" id="IPR013324">
    <property type="entry name" value="RNA_pol_sigma_r3/r4-like"/>
</dbReference>
<dbReference type="Pfam" id="PF03979">
    <property type="entry name" value="Sigma70_r1_1"/>
    <property type="match status" value="1"/>
</dbReference>
<dbReference type="PANTHER" id="PTHR30603:SF60">
    <property type="entry name" value="RNA POLYMERASE SIGMA FACTOR RPOD"/>
    <property type="match status" value="1"/>
</dbReference>
<keyword evidence="2 6" id="KW-0805">Transcription regulation</keyword>
<dbReference type="AlphaFoldDB" id="A0A6N2U8V5"/>
<feature type="region of interest" description="Disordered" evidence="8">
    <location>
        <begin position="1"/>
        <end position="141"/>
    </location>
</feature>
<dbReference type="FunFam" id="1.10.601.10:FF:000001">
    <property type="entry name" value="RNA polymerase sigma factor SigA"/>
    <property type="match status" value="1"/>
</dbReference>
<feature type="region of interest" description="Sigma-70 factor domain-4" evidence="6">
    <location>
        <begin position="628"/>
        <end position="681"/>
    </location>
</feature>
<feature type="compositionally biased region" description="Low complexity" evidence="8">
    <location>
        <begin position="75"/>
        <end position="117"/>
    </location>
</feature>
<dbReference type="InterPro" id="IPR050239">
    <property type="entry name" value="Sigma-70_RNA_pol_init_factors"/>
</dbReference>
<feature type="domain" description="RNA polymerase sigma-70" evidence="10">
    <location>
        <begin position="653"/>
        <end position="679"/>
    </location>
</feature>
<feature type="compositionally biased region" description="Low complexity" evidence="8">
    <location>
        <begin position="30"/>
        <end position="66"/>
    </location>
</feature>
<evidence type="ECO:0000256" key="5">
    <source>
        <dbReference type="ARBA" id="ARBA00023163"/>
    </source>
</evidence>
<feature type="compositionally biased region" description="Basic and acidic residues" evidence="8">
    <location>
        <begin position="118"/>
        <end position="128"/>
    </location>
</feature>
<name>A0A6N2U8V5_9BACT</name>
<keyword evidence="4 6" id="KW-0238">DNA-binding</keyword>
<dbReference type="Gene3D" id="1.10.220.120">
    <property type="entry name" value="Sigma-70 factor, region 1.1"/>
    <property type="match status" value="1"/>
</dbReference>
<dbReference type="InterPro" id="IPR012760">
    <property type="entry name" value="RNA_pol_sigma_RpoD_C"/>
</dbReference>
<evidence type="ECO:0000256" key="6">
    <source>
        <dbReference type="HAMAP-Rule" id="MF_00963"/>
    </source>
</evidence>
<evidence type="ECO:0000256" key="2">
    <source>
        <dbReference type="ARBA" id="ARBA00023015"/>
    </source>
</evidence>
<dbReference type="Pfam" id="PF04545">
    <property type="entry name" value="Sigma70_r4"/>
    <property type="match status" value="1"/>
</dbReference>
<dbReference type="InterPro" id="IPR007630">
    <property type="entry name" value="RNA_pol_sigma70_r4"/>
</dbReference>
<dbReference type="GO" id="GO:0005737">
    <property type="term" value="C:cytoplasm"/>
    <property type="evidence" value="ECO:0007669"/>
    <property type="project" value="UniProtKB-SubCell"/>
</dbReference>
<dbReference type="InterPro" id="IPR042189">
    <property type="entry name" value="RNA_pol_sigma_70_r1_1_sf"/>
</dbReference>
<dbReference type="GO" id="GO:0003677">
    <property type="term" value="F:DNA binding"/>
    <property type="evidence" value="ECO:0007669"/>
    <property type="project" value="UniProtKB-UniRule"/>
</dbReference>
<dbReference type="InterPro" id="IPR007127">
    <property type="entry name" value="RNA_pol_sigma_70_r1_1"/>
</dbReference>
<dbReference type="PROSITE" id="PS00715">
    <property type="entry name" value="SIGMA70_1"/>
    <property type="match status" value="1"/>
</dbReference>
<dbReference type="PROSITE" id="PS00716">
    <property type="entry name" value="SIGMA70_2"/>
    <property type="match status" value="1"/>
</dbReference>
<dbReference type="PANTHER" id="PTHR30603">
    <property type="entry name" value="RNA POLYMERASE SIGMA FACTOR RPO"/>
    <property type="match status" value="1"/>
</dbReference>
<feature type="region of interest" description="Sigma-70 factor domain-2" evidence="6">
    <location>
        <begin position="460"/>
        <end position="530"/>
    </location>
</feature>
<feature type="region of interest" description="Sigma-70 factor domain-3" evidence="6">
    <location>
        <begin position="539"/>
        <end position="615"/>
    </location>
</feature>
<comment type="subunit">
    <text evidence="6">Interacts transiently with the RNA polymerase catalytic core.</text>
</comment>
<keyword evidence="1 6" id="KW-0963">Cytoplasm</keyword>
<dbReference type="Pfam" id="PF04542">
    <property type="entry name" value="Sigma70_r2"/>
    <property type="match status" value="1"/>
</dbReference>
<dbReference type="EMBL" id="CACRSS010000016">
    <property type="protein sequence ID" value="VYT13282.1"/>
    <property type="molecule type" value="Genomic_DNA"/>
</dbReference>
<dbReference type="NCBIfam" id="TIGR02937">
    <property type="entry name" value="sigma70-ECF"/>
    <property type="match status" value="1"/>
</dbReference>
<evidence type="ECO:0000256" key="1">
    <source>
        <dbReference type="ARBA" id="ARBA00022490"/>
    </source>
</evidence>
<evidence type="ECO:0000313" key="11">
    <source>
        <dbReference type="EMBL" id="VYT13282.1"/>
    </source>
</evidence>
<dbReference type="InterPro" id="IPR028630">
    <property type="entry name" value="Sigma70_RpoD"/>
</dbReference>
<dbReference type="Pfam" id="PF00140">
    <property type="entry name" value="Sigma70_r1_2"/>
    <property type="match status" value="1"/>
</dbReference>
<feature type="short sequence motif" description="Interaction with polymerase core subunit RpoC" evidence="6">
    <location>
        <begin position="484"/>
        <end position="487"/>
    </location>
</feature>
<keyword evidence="5 6" id="KW-0804">Transcription</keyword>
<dbReference type="GO" id="GO:0006352">
    <property type="term" value="P:DNA-templated transcription initiation"/>
    <property type="evidence" value="ECO:0007669"/>
    <property type="project" value="UniProtKB-UniRule"/>
</dbReference>
<feature type="compositionally biased region" description="Basic and acidic residues" evidence="8">
    <location>
        <begin position="20"/>
        <end position="29"/>
    </location>
</feature>
<reference evidence="11" key="1">
    <citation type="submission" date="2019-11" db="EMBL/GenBank/DDBJ databases">
        <authorList>
            <person name="Feng L."/>
        </authorList>
    </citation>
    <scope>NUCLEOTIDE SEQUENCE</scope>
    <source>
        <strain evidence="11">AMuciniphilaLFYP55</strain>
    </source>
</reference>
<protein>
    <recommendedName>
        <fullName evidence="6">RNA polymerase sigma factor SigA</fullName>
    </recommendedName>
</protein>
<evidence type="ECO:0000256" key="7">
    <source>
        <dbReference type="SAM" id="Coils"/>
    </source>
</evidence>
<dbReference type="RefSeq" id="WP_102722820.1">
    <property type="nucleotide sequence ID" value="NZ_CACRSS010000016.1"/>
</dbReference>
<dbReference type="CDD" id="cd06171">
    <property type="entry name" value="Sigma70_r4"/>
    <property type="match status" value="1"/>
</dbReference>
<comment type="function">
    <text evidence="6">Sigma factors are initiation factors that promote the attachment of RNA polymerase to specific initiation sites and are then released. This sigma factor is the primary sigma factor during exponential growth.</text>
</comment>
<dbReference type="SUPFAM" id="SSF88946">
    <property type="entry name" value="Sigma2 domain of RNA polymerase sigma factors"/>
    <property type="match status" value="1"/>
</dbReference>
<dbReference type="Pfam" id="PF04539">
    <property type="entry name" value="Sigma70_r3"/>
    <property type="match status" value="1"/>
</dbReference>
<dbReference type="HAMAP" id="MF_00963">
    <property type="entry name" value="Sigma70_RpoD_SigA"/>
    <property type="match status" value="1"/>
</dbReference>
<evidence type="ECO:0000259" key="9">
    <source>
        <dbReference type="PROSITE" id="PS00715"/>
    </source>
</evidence>
<comment type="similarity">
    <text evidence="6">Belongs to the sigma-70 factor family. RpoD/SigA subfamily.</text>
</comment>
<dbReference type="InterPro" id="IPR007627">
    <property type="entry name" value="RNA_pol_sigma70_r2"/>
</dbReference>
<feature type="coiled-coil region" evidence="7">
    <location>
        <begin position="439"/>
        <end position="466"/>
    </location>
</feature>
<comment type="subcellular location">
    <subcellularLocation>
        <location evidence="6">Cytoplasm</location>
    </subcellularLocation>
</comment>
<evidence type="ECO:0000259" key="10">
    <source>
        <dbReference type="PROSITE" id="PS00716"/>
    </source>
</evidence>
<accession>A0A6N2U8V5</accession>
<keyword evidence="3 6" id="KW-0731">Sigma factor</keyword>
<dbReference type="PRINTS" id="PR00046">
    <property type="entry name" value="SIGMA70FCT"/>
</dbReference>
<dbReference type="InterPro" id="IPR007624">
    <property type="entry name" value="RNA_pol_sigma70_r3"/>
</dbReference>
<dbReference type="SUPFAM" id="SSF88659">
    <property type="entry name" value="Sigma3 and sigma4 domains of RNA polymerase sigma factors"/>
    <property type="match status" value="2"/>
</dbReference>
<evidence type="ECO:0000256" key="4">
    <source>
        <dbReference type="ARBA" id="ARBA00023125"/>
    </source>
</evidence>
<gene>
    <name evidence="11" type="primary">rpoD</name>
    <name evidence="6" type="synonym">sigA</name>
    <name evidence="11" type="ORF">AMLFYP55_00751</name>
</gene>
<feature type="DNA-binding region" description="H-T-H motif" evidence="6">
    <location>
        <begin position="654"/>
        <end position="673"/>
    </location>
</feature>
<feature type="compositionally biased region" description="Low complexity" evidence="8">
    <location>
        <begin position="1"/>
        <end position="19"/>
    </location>
</feature>
<dbReference type="InterPro" id="IPR014284">
    <property type="entry name" value="RNA_pol_sigma-70_dom"/>
</dbReference>
<evidence type="ECO:0000256" key="3">
    <source>
        <dbReference type="ARBA" id="ARBA00023082"/>
    </source>
</evidence>
<dbReference type="InterPro" id="IPR036388">
    <property type="entry name" value="WH-like_DNA-bd_sf"/>
</dbReference>
<feature type="domain" description="RNA polymerase sigma-70" evidence="9">
    <location>
        <begin position="484"/>
        <end position="497"/>
    </location>
</feature>
<proteinExistence type="inferred from homology"/>
<dbReference type="NCBIfam" id="TIGR02393">
    <property type="entry name" value="RpoD_Cterm"/>
    <property type="match status" value="1"/>
</dbReference>
<organism evidence="11">
    <name type="scientific">Akkermansia muciniphila</name>
    <dbReference type="NCBI Taxonomy" id="239935"/>
    <lineage>
        <taxon>Bacteria</taxon>
        <taxon>Pseudomonadati</taxon>
        <taxon>Verrucomicrobiota</taxon>
        <taxon>Verrucomicrobiia</taxon>
        <taxon>Verrucomicrobiales</taxon>
        <taxon>Akkermansiaceae</taxon>
        <taxon>Akkermansia</taxon>
    </lineage>
</organism>
<dbReference type="OrthoDB" id="9809557at2"/>
<sequence>MSKSGDPSSSSPKKTSASKKASESKEKVASKPAAKTSKTTSKAAPAKKAPAKAAAPAAKKPAAAKPSAEKKAPVKKASPAPAAGKAAVPAKKAPAKAPAAAPAKKAAAPAAKKAPAKPAEKKPAEKKASKPAAKAEAPKKLSEILEEERKRAASRKVTNPIDAPEIQEKIRELIKLAKEQGYLTFDDINDSLPNDIVDQQDYEAIMDRLRSMAFDIIDASDVDSYTDRTRINTEEEDEEEKLEAKMDILDDPVRMYLKQMGQVSLLTREEEVAISKRIEDAEQNVQRCVHRFGFIANAYLDVAYRLLDNEERFDRVILDKKIDSRERYMKGLAQLCAQIQQTHQDASSAFRKLYRSKEAAKSVKARQAEFDKITGVLVKLFGRLYFKHKVIEDFCSMIDEARDRVLRMQKKVAQDPSNKELKEHLAELELRMWMTADEMGEAYQELRKWLREARRAKDEMVEANLRLVISIAKKYTNRGLSFLDLIQEGNMGLMKAVEKFEYRRGYKFSTYATWWIRQAITRSIADQARTIRIPVHMIETINKLMRVQKQLVQEYGREPTPEEIAEEIHLPVERVRSVLKMAQQPISLQAPVGDSDDTSFGDFIEDKAAENPMEEASFSFLKEKIKDVLDTLTDREREVIEQRFGLRDGSPRTLEEVGRQFSVTRERIRQIEAKALRKLRHPTRISKIKGFLEMTES</sequence>
<dbReference type="Gene3D" id="1.10.601.10">
    <property type="entry name" value="RNA Polymerase Primary Sigma Factor"/>
    <property type="match status" value="1"/>
</dbReference>
<dbReference type="InterPro" id="IPR009042">
    <property type="entry name" value="RNA_pol_sigma70_r1_2"/>
</dbReference>
<dbReference type="InterPro" id="IPR013325">
    <property type="entry name" value="RNA_pol_sigma_r2"/>
</dbReference>
<dbReference type="InterPro" id="IPR000943">
    <property type="entry name" value="RNA_pol_sigma70"/>
</dbReference>
<evidence type="ECO:0000256" key="8">
    <source>
        <dbReference type="SAM" id="MobiDB-lite"/>
    </source>
</evidence>
<keyword evidence="7" id="KW-0175">Coiled coil</keyword>
<dbReference type="GO" id="GO:0016987">
    <property type="term" value="F:sigma factor activity"/>
    <property type="evidence" value="ECO:0007669"/>
    <property type="project" value="UniProtKB-UniRule"/>
</dbReference>